<name>A0A1I7WX72_HETBA</name>
<dbReference type="InterPro" id="IPR035247">
    <property type="entry name" value="PRMT5_TIM"/>
</dbReference>
<reference evidence="4" key="1">
    <citation type="submission" date="2016-11" db="UniProtKB">
        <authorList>
            <consortium name="WormBaseParasite"/>
        </authorList>
    </citation>
    <scope>IDENTIFICATION</scope>
</reference>
<keyword evidence="1" id="KW-0949">S-adenosyl-L-methionine</keyword>
<evidence type="ECO:0000313" key="3">
    <source>
        <dbReference type="Proteomes" id="UP000095283"/>
    </source>
</evidence>
<dbReference type="Gene3D" id="3.20.20.150">
    <property type="entry name" value="Divalent-metal-dependent TIM barrel enzymes"/>
    <property type="match status" value="1"/>
</dbReference>
<dbReference type="WBParaSite" id="Hba_09805">
    <property type="protein sequence ID" value="Hba_09805"/>
    <property type="gene ID" value="Hba_09805"/>
</dbReference>
<dbReference type="GO" id="GO:0016274">
    <property type="term" value="F:protein-arginine N-methyltransferase activity"/>
    <property type="evidence" value="ECO:0007669"/>
    <property type="project" value="InterPro"/>
</dbReference>
<dbReference type="InterPro" id="IPR029063">
    <property type="entry name" value="SAM-dependent_MTases_sf"/>
</dbReference>
<dbReference type="Pfam" id="PF17285">
    <property type="entry name" value="PRMT5_TIM"/>
    <property type="match status" value="1"/>
</dbReference>
<keyword evidence="3" id="KW-1185">Reference proteome</keyword>
<dbReference type="GO" id="GO:0005829">
    <property type="term" value="C:cytosol"/>
    <property type="evidence" value="ECO:0007669"/>
    <property type="project" value="TreeGrafter"/>
</dbReference>
<dbReference type="Gene3D" id="2.70.160.11">
    <property type="entry name" value="Hnrnp arginine n-methyltransferase1"/>
    <property type="match status" value="1"/>
</dbReference>
<proteinExistence type="predicted"/>
<dbReference type="PANTHER" id="PTHR10738:SF0">
    <property type="entry name" value="PROTEIN ARGININE N-METHYLTRANSFERASE 5"/>
    <property type="match status" value="1"/>
</dbReference>
<sequence>MYNDKSWESRFDYNILIPKGLDERSRGMVEMFLRNEQMTDDLREEALQVFAQALMCEPGGTKEIKTTGECSESETATSSLSKEDALFSKESKNGMYFRLFTYVGVKSNISLFRMANLNLTPNVYQKIDSVLMKIAVYSQRLGCQMYNFITYPIGGVKRGFWEPSCSSYIPPPIDLPDLQLQNHLWETYVNGQISTWIDCDSEDEQLATLSEKELVKELNYLSYMGLRSVVIRLRRADSPRLARVLNHWMWTKNVNIGLWVFVPTSLDGLIRFADDPRDCWSIWADFRSLCSNFSSQKLIAGLHLTSDIDDEFIEHKLIVRWKAEPSSYHILFINIEFKNISIAPIMSLHMHQTIKSSGASYWNSGIPGHGKNGTVEQEDGTYKQSYPQGQQIANLDQIYVVFLRQYCSLDESKPVFTFVHPNFLQKSNERSSAIEFKMDRTADLMGFAGYFHMSLYKDIALSIVPSTYSKGMISWFPALIPLRKLHRVKDGDNVSFKLHYRIYTHHNFVHLVIQPIQITFLIDRKVDNNGVWYEWRLEYTGCDGMRQRTVLQNKDGESYYMKLL</sequence>
<dbReference type="PANTHER" id="PTHR10738">
    <property type="entry name" value="PROTEIN ARGININE N-METHYLTRANSFERASE 5"/>
    <property type="match status" value="1"/>
</dbReference>
<evidence type="ECO:0000256" key="1">
    <source>
        <dbReference type="ARBA" id="ARBA00022691"/>
    </source>
</evidence>
<organism evidence="3 4">
    <name type="scientific">Heterorhabditis bacteriophora</name>
    <name type="common">Entomopathogenic nematode worm</name>
    <dbReference type="NCBI Taxonomy" id="37862"/>
    <lineage>
        <taxon>Eukaryota</taxon>
        <taxon>Metazoa</taxon>
        <taxon>Ecdysozoa</taxon>
        <taxon>Nematoda</taxon>
        <taxon>Chromadorea</taxon>
        <taxon>Rhabditida</taxon>
        <taxon>Rhabditina</taxon>
        <taxon>Rhabditomorpha</taxon>
        <taxon>Strongyloidea</taxon>
        <taxon>Heterorhabditidae</taxon>
        <taxon>Heterorhabditis</taxon>
    </lineage>
</organism>
<dbReference type="GO" id="GO:0005634">
    <property type="term" value="C:nucleus"/>
    <property type="evidence" value="ECO:0007669"/>
    <property type="project" value="TreeGrafter"/>
</dbReference>
<accession>A0A1I7WX72</accession>
<dbReference type="InterPro" id="IPR025799">
    <property type="entry name" value="Arg_MeTrfase"/>
</dbReference>
<dbReference type="AlphaFoldDB" id="A0A1I7WX72"/>
<dbReference type="GO" id="GO:0006355">
    <property type="term" value="P:regulation of DNA-templated transcription"/>
    <property type="evidence" value="ECO:0007669"/>
    <property type="project" value="TreeGrafter"/>
</dbReference>
<protein>
    <submittedName>
        <fullName evidence="4">HET domain-containing protein</fullName>
    </submittedName>
</protein>
<evidence type="ECO:0000259" key="2">
    <source>
        <dbReference type="Pfam" id="PF17285"/>
    </source>
</evidence>
<evidence type="ECO:0000313" key="4">
    <source>
        <dbReference type="WBParaSite" id="Hba_09805"/>
    </source>
</evidence>
<feature type="domain" description="PRMT5 TIM barrel" evidence="2">
    <location>
        <begin position="146"/>
        <end position="355"/>
    </location>
</feature>
<dbReference type="Proteomes" id="UP000095283">
    <property type="component" value="Unplaced"/>
</dbReference>
<dbReference type="SUPFAM" id="SSF53335">
    <property type="entry name" value="S-adenosyl-L-methionine-dependent methyltransferases"/>
    <property type="match status" value="1"/>
</dbReference>